<dbReference type="SUPFAM" id="SSF56024">
    <property type="entry name" value="Phospholipase D/nuclease"/>
    <property type="match status" value="2"/>
</dbReference>
<organism evidence="4 5">
    <name type="scientific">Didymosphaeria variabile</name>
    <dbReference type="NCBI Taxonomy" id="1932322"/>
    <lineage>
        <taxon>Eukaryota</taxon>
        <taxon>Fungi</taxon>
        <taxon>Dikarya</taxon>
        <taxon>Ascomycota</taxon>
        <taxon>Pezizomycotina</taxon>
        <taxon>Dothideomycetes</taxon>
        <taxon>Pleosporomycetidae</taxon>
        <taxon>Pleosporales</taxon>
        <taxon>Massarineae</taxon>
        <taxon>Didymosphaeriaceae</taxon>
        <taxon>Didymosphaeria</taxon>
    </lineage>
</organism>
<dbReference type="AlphaFoldDB" id="A0A9W8XHZ6"/>
<feature type="compositionally biased region" description="Basic and acidic residues" evidence="3">
    <location>
        <begin position="102"/>
        <end position="113"/>
    </location>
</feature>
<feature type="compositionally biased region" description="Low complexity" evidence="3">
    <location>
        <begin position="88"/>
        <end position="101"/>
    </location>
</feature>
<dbReference type="GO" id="GO:0017005">
    <property type="term" value="F:3'-tyrosyl-DNA phosphodiesterase activity"/>
    <property type="evidence" value="ECO:0007669"/>
    <property type="project" value="TreeGrafter"/>
</dbReference>
<dbReference type="PANTHER" id="PTHR12415">
    <property type="entry name" value="TYROSYL-DNA PHOSPHODIESTERASE 1"/>
    <property type="match status" value="1"/>
</dbReference>
<dbReference type="GeneID" id="80910066"/>
<feature type="region of interest" description="Disordered" evidence="3">
    <location>
        <begin position="1"/>
        <end position="144"/>
    </location>
</feature>
<dbReference type="PANTHER" id="PTHR12415:SF4">
    <property type="entry name" value="TYROSYL-DNA PHOSPHODIESTERASE DOMAIN-CONTAINING PROTEIN"/>
    <property type="match status" value="1"/>
</dbReference>
<dbReference type="GO" id="GO:0006281">
    <property type="term" value="P:DNA repair"/>
    <property type="evidence" value="ECO:0007669"/>
    <property type="project" value="InterPro"/>
</dbReference>
<dbReference type="GO" id="GO:0005634">
    <property type="term" value="C:nucleus"/>
    <property type="evidence" value="ECO:0007669"/>
    <property type="project" value="InterPro"/>
</dbReference>
<dbReference type="InterPro" id="IPR010347">
    <property type="entry name" value="Tdp1"/>
</dbReference>
<name>A0A9W8XHZ6_9PLEO</name>
<evidence type="ECO:0000256" key="2">
    <source>
        <dbReference type="PIRSR" id="PIRSR610347-2"/>
    </source>
</evidence>
<keyword evidence="5" id="KW-1185">Reference proteome</keyword>
<feature type="active site" description="Nucleophile" evidence="1">
    <location>
        <position position="242"/>
    </location>
</feature>
<sequence length="594" mass="65302">MATSEDEDELQRAIALSLQDAADTPAPEESSYDRDLRLAMALSLEGISEGHTPTTGSQGSGNGPSQYASANAPESQTMAQPQKDASITPTTKPSTTATFGTLDRKAMEQERLARLGKRKRSASPHRPSKQVAKQTHSAKPDGIQYPKGAIKRTWAYKYPRTDDISFEEVLQAATCNIAVLSSFQWDDKWVLHKADPKRIKQIWIIGANTDAVREEILQELAECNTPNVKPHFPPMRATTTMHSKLMLLFHETHLRIVIPTANLMKVEWGETGKDPKTPGSWQPAVLENTLFLIDLPRRLGGVVAEKLETAFGHSLVSFLEAQQVGENVRAGLCKFDFSETKHLAFVHSISGTHSSGPRRSNTGLPGLATSIRKLDLHNVDRLELDYASSSLGNLKEDFLQRIYLAASGLHPLADKAPKGWADHIRVYFPTHDTVVNSTGGVDCGGIITLNSKSYNSAAFARQCLRTHKSTRTGLLSHNKILLARGHKKDGTPFAWVYIGSANATESAWGSQNILKSGKESALKINNWECGVVVPVSTEKLQRLASGEIPPMSVFQGTIEVPFEFPGGGYEGKKPWFFMDHEPKDEMGRERGFIG</sequence>
<feature type="binding site" evidence="2">
    <location>
        <position position="479"/>
    </location>
    <ligand>
        <name>substrate</name>
    </ligand>
</feature>
<dbReference type="RefSeq" id="XP_056069553.1">
    <property type="nucleotide sequence ID" value="XM_056215306.1"/>
</dbReference>
<evidence type="ECO:0000256" key="1">
    <source>
        <dbReference type="PIRSR" id="PIRSR610347-1"/>
    </source>
</evidence>
<dbReference type="InterPro" id="IPR003903">
    <property type="entry name" value="UIM_dom"/>
</dbReference>
<dbReference type="Pfam" id="PF02809">
    <property type="entry name" value="UIM"/>
    <property type="match status" value="2"/>
</dbReference>
<feature type="compositionally biased region" description="Basic residues" evidence="3">
    <location>
        <begin position="114"/>
        <end position="128"/>
    </location>
</feature>
<protein>
    <recommendedName>
        <fullName evidence="6">Phospholipase D/nuclease</fullName>
    </recommendedName>
</protein>
<dbReference type="CDD" id="cd09122">
    <property type="entry name" value="PLDc_Tdp1_1"/>
    <property type="match status" value="1"/>
</dbReference>
<dbReference type="OrthoDB" id="47785at2759"/>
<dbReference type="GO" id="GO:0003697">
    <property type="term" value="F:single-stranded DNA binding"/>
    <property type="evidence" value="ECO:0007669"/>
    <property type="project" value="TreeGrafter"/>
</dbReference>
<dbReference type="EMBL" id="JAPEUX010000005">
    <property type="protein sequence ID" value="KAJ4351197.1"/>
    <property type="molecule type" value="Genomic_DNA"/>
</dbReference>
<feature type="active site" description="Proton donor/acceptor" evidence="1">
    <location>
        <position position="477"/>
    </location>
</feature>
<feature type="binding site" evidence="2">
    <location>
        <position position="244"/>
    </location>
    <ligand>
        <name>substrate</name>
    </ligand>
</feature>
<gene>
    <name evidence="4" type="ORF">N0V89_006536</name>
</gene>
<dbReference type="PROSITE" id="PS50330">
    <property type="entry name" value="UIM"/>
    <property type="match status" value="1"/>
</dbReference>
<comment type="caution">
    <text evidence="4">The sequence shown here is derived from an EMBL/GenBank/DDBJ whole genome shotgun (WGS) entry which is preliminary data.</text>
</comment>
<accession>A0A9W8XHZ6</accession>
<evidence type="ECO:0000313" key="5">
    <source>
        <dbReference type="Proteomes" id="UP001140513"/>
    </source>
</evidence>
<proteinExistence type="predicted"/>
<dbReference type="SMART" id="SM00726">
    <property type="entry name" value="UIM"/>
    <property type="match status" value="2"/>
</dbReference>
<evidence type="ECO:0008006" key="6">
    <source>
        <dbReference type="Google" id="ProtNLM"/>
    </source>
</evidence>
<reference evidence="4" key="1">
    <citation type="submission" date="2022-10" db="EMBL/GenBank/DDBJ databases">
        <title>Tapping the CABI collections for fungal endophytes: first genome assemblies for Collariella, Neodidymelliopsis, Ascochyta clinopodiicola, Didymella pomorum, Didymosphaeria variabile, Neocosmospora piperis and Neocucurbitaria cava.</title>
        <authorList>
            <person name="Hill R."/>
        </authorList>
    </citation>
    <scope>NUCLEOTIDE SEQUENCE</scope>
    <source>
        <strain evidence="4">IMI 356815</strain>
    </source>
</reference>
<dbReference type="Proteomes" id="UP001140513">
    <property type="component" value="Unassembled WGS sequence"/>
</dbReference>
<evidence type="ECO:0000256" key="3">
    <source>
        <dbReference type="SAM" id="MobiDB-lite"/>
    </source>
</evidence>
<evidence type="ECO:0000313" key="4">
    <source>
        <dbReference type="EMBL" id="KAJ4351197.1"/>
    </source>
</evidence>
<dbReference type="Gene3D" id="3.30.870.10">
    <property type="entry name" value="Endonuclease Chain A"/>
    <property type="match status" value="2"/>
</dbReference>
<feature type="compositionally biased region" description="Polar residues" evidence="3">
    <location>
        <begin position="51"/>
        <end position="87"/>
    </location>
</feature>
<dbReference type="GO" id="GO:0003690">
    <property type="term" value="F:double-stranded DNA binding"/>
    <property type="evidence" value="ECO:0007669"/>
    <property type="project" value="TreeGrafter"/>
</dbReference>
<dbReference type="Pfam" id="PF06087">
    <property type="entry name" value="Tyr-DNA_phospho"/>
    <property type="match status" value="1"/>
</dbReference>